<organism evidence="12">
    <name type="scientific">Salinicola endophyticus</name>
    <dbReference type="NCBI Taxonomy" id="1949083"/>
    <lineage>
        <taxon>Bacteria</taxon>
        <taxon>Pseudomonadati</taxon>
        <taxon>Pseudomonadota</taxon>
        <taxon>Gammaproteobacteria</taxon>
        <taxon>Oceanospirillales</taxon>
        <taxon>Halomonadaceae</taxon>
        <taxon>Salinicola</taxon>
    </lineage>
</organism>
<comment type="miscellaneous">
    <text evidence="9">This enzyme catalyzes only one turnover and therefore is not strictly catalytic. According to one definition, an enzyme is a biocatalyst that acts repeatedly and over many reaction cycles.</text>
</comment>
<proteinExistence type="inferred from homology"/>
<evidence type="ECO:0000256" key="7">
    <source>
        <dbReference type="ARBA" id="ARBA00023204"/>
    </source>
</evidence>
<dbReference type="SUPFAM" id="SSF53155">
    <property type="entry name" value="Methylated DNA-protein cysteine methyltransferase domain"/>
    <property type="match status" value="1"/>
</dbReference>
<dbReference type="InterPro" id="IPR008332">
    <property type="entry name" value="MethylG_MeTrfase_N"/>
</dbReference>
<feature type="domain" description="Methylated-DNA-[protein]-cysteine S-methyltransferase DNA binding" evidence="10">
    <location>
        <begin position="90"/>
        <end position="169"/>
    </location>
</feature>
<evidence type="ECO:0000256" key="9">
    <source>
        <dbReference type="HAMAP-Rule" id="MF_00772"/>
    </source>
</evidence>
<dbReference type="EC" id="2.1.1.63" evidence="9"/>
<dbReference type="GO" id="GO:0005737">
    <property type="term" value="C:cytoplasm"/>
    <property type="evidence" value="ECO:0007669"/>
    <property type="project" value="UniProtKB-SubCell"/>
</dbReference>
<dbReference type="Pfam" id="PF02870">
    <property type="entry name" value="Methyltransf_1N"/>
    <property type="match status" value="1"/>
</dbReference>
<comment type="catalytic activity">
    <reaction evidence="1 9">
        <text>a 4-O-methyl-thymidine in DNA + L-cysteinyl-[protein] = a thymidine in DNA + S-methyl-L-cysteinyl-[protein]</text>
        <dbReference type="Rhea" id="RHEA:53428"/>
        <dbReference type="Rhea" id="RHEA-COMP:10131"/>
        <dbReference type="Rhea" id="RHEA-COMP:10132"/>
        <dbReference type="Rhea" id="RHEA-COMP:13555"/>
        <dbReference type="Rhea" id="RHEA-COMP:13556"/>
        <dbReference type="ChEBI" id="CHEBI:29950"/>
        <dbReference type="ChEBI" id="CHEBI:82612"/>
        <dbReference type="ChEBI" id="CHEBI:137386"/>
        <dbReference type="ChEBI" id="CHEBI:137387"/>
        <dbReference type="EC" id="2.1.1.63"/>
    </reaction>
</comment>
<dbReference type="CDD" id="cd06445">
    <property type="entry name" value="ATase"/>
    <property type="match status" value="1"/>
</dbReference>
<evidence type="ECO:0000259" key="10">
    <source>
        <dbReference type="Pfam" id="PF01035"/>
    </source>
</evidence>
<comment type="similarity">
    <text evidence="2 9">Belongs to the MGMT family.</text>
</comment>
<reference evidence="12" key="1">
    <citation type="submission" date="2024-06" db="EMBL/GenBank/DDBJ databases">
        <title>Complete genome of Salinicola endophyticus HNIBRBA4755.</title>
        <authorList>
            <person name="Shin S.Y."/>
            <person name="Kang H."/>
            <person name="Song J."/>
        </authorList>
    </citation>
    <scope>NUCLEOTIDE SEQUENCE</scope>
    <source>
        <strain evidence="12">HNIBRBA4755</strain>
    </source>
</reference>
<comment type="catalytic activity">
    <reaction evidence="8 9">
        <text>a 6-O-methyl-2'-deoxyguanosine in DNA + L-cysteinyl-[protein] = S-methyl-L-cysteinyl-[protein] + a 2'-deoxyguanosine in DNA</text>
        <dbReference type="Rhea" id="RHEA:24000"/>
        <dbReference type="Rhea" id="RHEA-COMP:10131"/>
        <dbReference type="Rhea" id="RHEA-COMP:10132"/>
        <dbReference type="Rhea" id="RHEA-COMP:11367"/>
        <dbReference type="Rhea" id="RHEA-COMP:11368"/>
        <dbReference type="ChEBI" id="CHEBI:29950"/>
        <dbReference type="ChEBI" id="CHEBI:82612"/>
        <dbReference type="ChEBI" id="CHEBI:85445"/>
        <dbReference type="ChEBI" id="CHEBI:85448"/>
        <dbReference type="EC" id="2.1.1.63"/>
    </reaction>
</comment>
<dbReference type="Gene3D" id="1.10.10.10">
    <property type="entry name" value="Winged helix-like DNA-binding domain superfamily/Winged helix DNA-binding domain"/>
    <property type="match status" value="1"/>
</dbReference>
<dbReference type="EMBL" id="CP159578">
    <property type="protein sequence ID" value="XCJ81349.1"/>
    <property type="molecule type" value="Genomic_DNA"/>
</dbReference>
<dbReference type="RefSeq" id="WP_353982106.1">
    <property type="nucleotide sequence ID" value="NZ_CP159578.1"/>
</dbReference>
<dbReference type="Gene3D" id="3.30.160.70">
    <property type="entry name" value="Methylated DNA-protein cysteine methyltransferase domain"/>
    <property type="match status" value="1"/>
</dbReference>
<gene>
    <name evidence="12" type="ORF">ABV408_09260</name>
</gene>
<dbReference type="PANTHER" id="PTHR10815:SF5">
    <property type="entry name" value="METHYLATED-DNA--PROTEIN-CYSTEINE METHYLTRANSFERASE"/>
    <property type="match status" value="1"/>
</dbReference>
<dbReference type="PANTHER" id="PTHR10815">
    <property type="entry name" value="METHYLATED-DNA--PROTEIN-CYSTEINE METHYLTRANSFERASE"/>
    <property type="match status" value="1"/>
</dbReference>
<dbReference type="FunFam" id="1.10.10.10:FF:000214">
    <property type="entry name" value="Methylated-DNA--protein-cysteine methyltransferase"/>
    <property type="match status" value="1"/>
</dbReference>
<dbReference type="InterPro" id="IPR036388">
    <property type="entry name" value="WH-like_DNA-bd_sf"/>
</dbReference>
<evidence type="ECO:0000256" key="1">
    <source>
        <dbReference type="ARBA" id="ARBA00001286"/>
    </source>
</evidence>
<evidence type="ECO:0000256" key="3">
    <source>
        <dbReference type="ARBA" id="ARBA00022490"/>
    </source>
</evidence>
<dbReference type="InterPro" id="IPR023546">
    <property type="entry name" value="MGMT"/>
</dbReference>
<feature type="active site" description="Nucleophile; methyl group acceptor" evidence="9">
    <location>
        <position position="141"/>
    </location>
</feature>
<evidence type="ECO:0000256" key="6">
    <source>
        <dbReference type="ARBA" id="ARBA00022763"/>
    </source>
</evidence>
<evidence type="ECO:0000256" key="8">
    <source>
        <dbReference type="ARBA" id="ARBA00049348"/>
    </source>
</evidence>
<evidence type="ECO:0000313" key="12">
    <source>
        <dbReference type="EMBL" id="XCJ81349.1"/>
    </source>
</evidence>
<dbReference type="InterPro" id="IPR036217">
    <property type="entry name" value="MethylDNA_cys_MeTrfase_DNAb"/>
</dbReference>
<evidence type="ECO:0000259" key="11">
    <source>
        <dbReference type="Pfam" id="PF02870"/>
    </source>
</evidence>
<dbReference type="GO" id="GO:0006307">
    <property type="term" value="P:DNA alkylation repair"/>
    <property type="evidence" value="ECO:0007669"/>
    <property type="project" value="UniProtKB-UniRule"/>
</dbReference>
<keyword evidence="5 9" id="KW-0808">Transferase</keyword>
<dbReference type="InterPro" id="IPR036631">
    <property type="entry name" value="MGMT_N_sf"/>
</dbReference>
<dbReference type="InterPro" id="IPR014048">
    <property type="entry name" value="MethylDNA_cys_MeTrfase_DNA-bd"/>
</dbReference>
<dbReference type="PROSITE" id="PS00374">
    <property type="entry name" value="MGMT"/>
    <property type="match status" value="1"/>
</dbReference>
<comment type="function">
    <text evidence="9">Involved in the cellular defense against the biological effects of O6-methylguanine (O6-MeG) and O4-methylthymine (O4-MeT) in DNA. Repairs the methylated nucleobase in DNA by stoichiometrically transferring the methyl group to a cysteine residue in the enzyme. This is a suicide reaction: the enzyme is irreversibly inactivated.</text>
</comment>
<evidence type="ECO:0000256" key="2">
    <source>
        <dbReference type="ARBA" id="ARBA00008711"/>
    </source>
</evidence>
<evidence type="ECO:0000256" key="5">
    <source>
        <dbReference type="ARBA" id="ARBA00022679"/>
    </source>
</evidence>
<keyword evidence="4 9" id="KW-0489">Methyltransferase</keyword>
<dbReference type="GO" id="GO:0003908">
    <property type="term" value="F:methylated-DNA-[protein]-cysteine S-methyltransferase activity"/>
    <property type="evidence" value="ECO:0007669"/>
    <property type="project" value="UniProtKB-UniRule"/>
</dbReference>
<protein>
    <recommendedName>
        <fullName evidence="9">Methylated-DNA--protein-cysteine methyltransferase</fullName>
        <ecNumber evidence="9">2.1.1.63</ecNumber>
    </recommendedName>
    <alternativeName>
        <fullName evidence="9">6-O-methylguanine-DNA methyltransferase</fullName>
        <shortName evidence="9">MGMT</shortName>
    </alternativeName>
    <alternativeName>
        <fullName evidence="9">O-6-methylguanine-DNA-alkyltransferase</fullName>
    </alternativeName>
</protein>
<evidence type="ECO:0000256" key="4">
    <source>
        <dbReference type="ARBA" id="ARBA00022603"/>
    </source>
</evidence>
<dbReference type="Pfam" id="PF01035">
    <property type="entry name" value="DNA_binding_1"/>
    <property type="match status" value="1"/>
</dbReference>
<feature type="domain" description="Methylguanine DNA methyltransferase ribonuclease-like" evidence="11">
    <location>
        <begin position="28"/>
        <end position="86"/>
    </location>
</feature>
<accession>A0AB74UIR2</accession>
<keyword evidence="3 9" id="KW-0963">Cytoplasm</keyword>
<comment type="subcellular location">
    <subcellularLocation>
        <location evidence="9">Cytoplasm</location>
    </subcellularLocation>
</comment>
<name>A0AB74UIR2_9GAMM</name>
<keyword evidence="7 9" id="KW-0234">DNA repair</keyword>
<keyword evidence="6 9" id="KW-0227">DNA damage</keyword>
<sequence>MNAALSFFAPCPLAGHTEACQRYTPPADVPLGEIEIRASEAGLTWVGFVTDASDDARPSALTRRCAQQLEAYFAGELTRFELPLAPPGTEFQRRVWQALTTIAFGETRSYAEQAEAIGRPTATRAVGAANGRNPLAIVVPCHRVIGANGRLTGYAGGLERKRWLLGHEGHAIAR</sequence>
<dbReference type="GO" id="GO:0032259">
    <property type="term" value="P:methylation"/>
    <property type="evidence" value="ECO:0007669"/>
    <property type="project" value="UniProtKB-KW"/>
</dbReference>
<dbReference type="AlphaFoldDB" id="A0AB74UIR2"/>
<dbReference type="SUPFAM" id="SSF46767">
    <property type="entry name" value="Methylated DNA-protein cysteine methyltransferase, C-terminal domain"/>
    <property type="match status" value="1"/>
</dbReference>
<dbReference type="HAMAP" id="MF_00772">
    <property type="entry name" value="OGT"/>
    <property type="match status" value="1"/>
</dbReference>
<dbReference type="NCBIfam" id="TIGR00589">
    <property type="entry name" value="ogt"/>
    <property type="match status" value="1"/>
</dbReference>
<dbReference type="InterPro" id="IPR001497">
    <property type="entry name" value="MethylDNA_cys_MeTrfase_AS"/>
</dbReference>